<dbReference type="Pfam" id="PF04052">
    <property type="entry name" value="TolB_N"/>
    <property type="match status" value="1"/>
</dbReference>
<comment type="caution">
    <text evidence="7">The sequence shown here is derived from an EMBL/GenBank/DDBJ whole genome shotgun (WGS) entry which is preliminary data.</text>
</comment>
<keyword evidence="3 5" id="KW-0732">Signal</keyword>
<comment type="similarity">
    <text evidence="2">Belongs to the TolB family.</text>
</comment>
<protein>
    <submittedName>
        <fullName evidence="7">Tol-Pal system beta propeller repeat protein TolB</fullName>
    </submittedName>
</protein>
<dbReference type="NCBIfam" id="TIGR02800">
    <property type="entry name" value="propeller_TolB"/>
    <property type="match status" value="1"/>
</dbReference>
<name>A0A938BQ81_UNCW3</name>
<dbReference type="PANTHER" id="PTHR36842:SF1">
    <property type="entry name" value="PROTEIN TOLB"/>
    <property type="match status" value="1"/>
</dbReference>
<evidence type="ECO:0000259" key="6">
    <source>
        <dbReference type="Pfam" id="PF04052"/>
    </source>
</evidence>
<reference evidence="7" key="1">
    <citation type="submission" date="2019-03" db="EMBL/GenBank/DDBJ databases">
        <title>Lake Tanganyika Metagenome-Assembled Genomes (MAGs).</title>
        <authorList>
            <person name="Tran P."/>
        </authorList>
    </citation>
    <scope>NUCLEOTIDE SEQUENCE</scope>
    <source>
        <strain evidence="7">K_DeepCast_150m_m2_040</strain>
    </source>
</reference>
<gene>
    <name evidence="7" type="primary">tolB</name>
    <name evidence="7" type="ORF">FJY68_00435</name>
</gene>
<feature type="signal peptide" evidence="5">
    <location>
        <begin position="1"/>
        <end position="30"/>
    </location>
</feature>
<evidence type="ECO:0000313" key="8">
    <source>
        <dbReference type="Proteomes" id="UP000779900"/>
    </source>
</evidence>
<dbReference type="InterPro" id="IPR011659">
    <property type="entry name" value="WD40"/>
</dbReference>
<dbReference type="AlphaFoldDB" id="A0A938BQ81"/>
<evidence type="ECO:0000256" key="3">
    <source>
        <dbReference type="ARBA" id="ARBA00022729"/>
    </source>
</evidence>
<feature type="domain" description="TolB N-terminal" evidence="6">
    <location>
        <begin position="58"/>
        <end position="154"/>
    </location>
</feature>
<evidence type="ECO:0000256" key="2">
    <source>
        <dbReference type="ARBA" id="ARBA00009820"/>
    </source>
</evidence>
<dbReference type="InterPro" id="IPR007195">
    <property type="entry name" value="TolB_N"/>
</dbReference>
<dbReference type="Proteomes" id="UP000779900">
    <property type="component" value="Unassembled WGS sequence"/>
</dbReference>
<dbReference type="GO" id="GO:0017038">
    <property type="term" value="P:protein import"/>
    <property type="evidence" value="ECO:0007669"/>
    <property type="project" value="InterPro"/>
</dbReference>
<dbReference type="PANTHER" id="PTHR36842">
    <property type="entry name" value="PROTEIN TOLB HOMOLOG"/>
    <property type="match status" value="1"/>
</dbReference>
<accession>A0A938BQ81</accession>
<evidence type="ECO:0000256" key="5">
    <source>
        <dbReference type="SAM" id="SignalP"/>
    </source>
</evidence>
<feature type="chain" id="PRO_5037604735" evidence="5">
    <location>
        <begin position="31"/>
        <end position="460"/>
    </location>
</feature>
<dbReference type="Gene3D" id="2.120.10.30">
    <property type="entry name" value="TolB, C-terminal domain"/>
    <property type="match status" value="2"/>
</dbReference>
<dbReference type="InterPro" id="IPR011042">
    <property type="entry name" value="6-blade_b-propeller_TolB-like"/>
</dbReference>
<dbReference type="SUPFAM" id="SSF69304">
    <property type="entry name" value="Tricorn protease N-terminal domain"/>
    <property type="match status" value="1"/>
</dbReference>
<sequence>MGVSRLAVSKLAVGLLTANCLLLTANFVLAQDQPPLTPAPAVEVPAEELWLKLTSSSGRKKLSLVIADFKSPPGTDAQTSARIRDIRSVLVADLRFSLHFTFEEPDSGKAFNFSTDEKKLDYKGWGTTGAQILVCGELVTKRSGPQVQLRLYDLDVNRLIATKAYALSEQWRWLAHQMADEVIKLLTPDDGVNRTRIAFSRAINRETKDLCIADYDGAGPEQLTRSGGLKLFPDWAPSGAALAYCTYGTSTLNIYTYALGSGKSVLVSARTGLNTTPAFSPDGRRIAASLGFEGNSEIYVMEPNGKGLNRLTNSKGIDISPCWSPNGRQIAFVSDRTGTPQIYVMNADGTDVRRLTFEGSYNTSPAWSPRGDLIAFVQRQPGGTNQICVTDLAGDTYMRLTSGMNNEDPCWSPDGLHIAFASNRTGPFEIYTMDWTGANQHKVTNVGGAYSPAWSPRLSR</sequence>
<dbReference type="SUPFAM" id="SSF52964">
    <property type="entry name" value="TolB, N-terminal domain"/>
    <property type="match status" value="1"/>
</dbReference>
<evidence type="ECO:0000256" key="1">
    <source>
        <dbReference type="ARBA" id="ARBA00004418"/>
    </source>
</evidence>
<evidence type="ECO:0000313" key="7">
    <source>
        <dbReference type="EMBL" id="MBM3330300.1"/>
    </source>
</evidence>
<proteinExistence type="inferred from homology"/>
<dbReference type="EMBL" id="VGIR01000001">
    <property type="protein sequence ID" value="MBM3330300.1"/>
    <property type="molecule type" value="Genomic_DNA"/>
</dbReference>
<dbReference type="InterPro" id="IPR014167">
    <property type="entry name" value="Tol-Pal_TolB"/>
</dbReference>
<dbReference type="Gene3D" id="3.40.50.10070">
    <property type="entry name" value="TolB, N-terminal domain"/>
    <property type="match status" value="1"/>
</dbReference>
<comment type="subcellular location">
    <subcellularLocation>
        <location evidence="1">Periplasm</location>
    </subcellularLocation>
</comment>
<dbReference type="Pfam" id="PF07676">
    <property type="entry name" value="PD40"/>
    <property type="match status" value="4"/>
</dbReference>
<dbReference type="GO" id="GO:0042597">
    <property type="term" value="C:periplasmic space"/>
    <property type="evidence" value="ECO:0007669"/>
    <property type="project" value="UniProtKB-SubCell"/>
</dbReference>
<keyword evidence="4" id="KW-0574">Periplasm</keyword>
<organism evidence="7 8">
    <name type="scientific">candidate division WOR-3 bacterium</name>
    <dbReference type="NCBI Taxonomy" id="2052148"/>
    <lineage>
        <taxon>Bacteria</taxon>
        <taxon>Bacteria division WOR-3</taxon>
    </lineage>
</organism>
<evidence type="ECO:0000256" key="4">
    <source>
        <dbReference type="ARBA" id="ARBA00022764"/>
    </source>
</evidence>